<evidence type="ECO:0000256" key="4">
    <source>
        <dbReference type="ARBA" id="ARBA00023163"/>
    </source>
</evidence>
<keyword evidence="5" id="KW-0539">Nucleus</keyword>
<dbReference type="SUPFAM" id="SSF55455">
    <property type="entry name" value="SRF-like"/>
    <property type="match status" value="1"/>
</dbReference>
<evidence type="ECO:0000259" key="7">
    <source>
        <dbReference type="PROSITE" id="PS50066"/>
    </source>
</evidence>
<dbReference type="AlphaFoldDB" id="A0A8J6C8K3"/>
<dbReference type="InterPro" id="IPR050142">
    <property type="entry name" value="MADS-box/MEF2_TF"/>
</dbReference>
<dbReference type="OrthoDB" id="1898716at2759"/>
<organism evidence="8 9">
    <name type="scientific">Diacronema lutheri</name>
    <name type="common">Unicellular marine alga</name>
    <name type="synonym">Monochrysis lutheri</name>
    <dbReference type="NCBI Taxonomy" id="2081491"/>
    <lineage>
        <taxon>Eukaryota</taxon>
        <taxon>Haptista</taxon>
        <taxon>Haptophyta</taxon>
        <taxon>Pavlovophyceae</taxon>
        <taxon>Pavlovales</taxon>
        <taxon>Pavlovaceae</taxon>
        <taxon>Diacronema</taxon>
    </lineage>
</organism>
<dbReference type="InterPro" id="IPR036879">
    <property type="entry name" value="TF_MADSbox_sf"/>
</dbReference>
<evidence type="ECO:0000313" key="8">
    <source>
        <dbReference type="EMBL" id="KAG8461991.1"/>
    </source>
</evidence>
<feature type="compositionally biased region" description="Low complexity" evidence="6">
    <location>
        <begin position="573"/>
        <end position="597"/>
    </location>
</feature>
<dbReference type="Proteomes" id="UP000751190">
    <property type="component" value="Unassembled WGS sequence"/>
</dbReference>
<keyword evidence="9" id="KW-1185">Reference proteome</keyword>
<protein>
    <recommendedName>
        <fullName evidence="7">MADS-box domain-containing protein</fullName>
    </recommendedName>
</protein>
<keyword evidence="3" id="KW-0238">DNA-binding</keyword>
<comment type="subcellular location">
    <subcellularLocation>
        <location evidence="1">Nucleus</location>
    </subcellularLocation>
</comment>
<name>A0A8J6C8K3_DIALT</name>
<evidence type="ECO:0000256" key="2">
    <source>
        <dbReference type="ARBA" id="ARBA00023015"/>
    </source>
</evidence>
<dbReference type="Pfam" id="PF00319">
    <property type="entry name" value="SRF-TF"/>
    <property type="match status" value="1"/>
</dbReference>
<dbReference type="PRINTS" id="PR00404">
    <property type="entry name" value="MADSDOMAIN"/>
</dbReference>
<dbReference type="GO" id="GO:0045944">
    <property type="term" value="P:positive regulation of transcription by RNA polymerase II"/>
    <property type="evidence" value="ECO:0007669"/>
    <property type="project" value="InterPro"/>
</dbReference>
<dbReference type="PANTHER" id="PTHR48019">
    <property type="entry name" value="SERUM RESPONSE FACTOR HOMOLOG"/>
    <property type="match status" value="1"/>
</dbReference>
<feature type="compositionally biased region" description="Gly residues" evidence="6">
    <location>
        <begin position="633"/>
        <end position="645"/>
    </location>
</feature>
<dbReference type="CDD" id="cd00265">
    <property type="entry name" value="MADS_MEF2_like"/>
    <property type="match status" value="1"/>
</dbReference>
<keyword evidence="2" id="KW-0805">Transcription regulation</keyword>
<feature type="domain" description="MADS-box" evidence="7">
    <location>
        <begin position="1"/>
        <end position="61"/>
    </location>
</feature>
<dbReference type="GO" id="GO:0005634">
    <property type="term" value="C:nucleus"/>
    <property type="evidence" value="ECO:0007669"/>
    <property type="project" value="UniProtKB-SubCell"/>
</dbReference>
<evidence type="ECO:0000313" key="9">
    <source>
        <dbReference type="Proteomes" id="UP000751190"/>
    </source>
</evidence>
<feature type="region of interest" description="Disordered" evidence="6">
    <location>
        <begin position="547"/>
        <end position="601"/>
    </location>
</feature>
<feature type="region of interest" description="Disordered" evidence="6">
    <location>
        <begin position="632"/>
        <end position="667"/>
    </location>
</feature>
<evidence type="ECO:0000256" key="1">
    <source>
        <dbReference type="ARBA" id="ARBA00004123"/>
    </source>
</evidence>
<reference evidence="8" key="1">
    <citation type="submission" date="2021-05" db="EMBL/GenBank/DDBJ databases">
        <title>The genome of the haptophyte Pavlova lutheri (Diacronema luteri, Pavlovales) - a model for lipid biosynthesis in eukaryotic algae.</title>
        <authorList>
            <person name="Hulatt C.J."/>
            <person name="Posewitz M.C."/>
        </authorList>
    </citation>
    <scope>NUCLEOTIDE SEQUENCE</scope>
    <source>
        <strain evidence="8">NIVA-4/92</strain>
    </source>
</reference>
<gene>
    <name evidence="8" type="ORF">KFE25_014010</name>
</gene>
<sequence>MGRRKILIERIENERHRQVTFMKRKNGLMKKATELSVLCDCDVGLIVFSNQRKLFLYSSKDINELLVQYTEYTGMPEVRTNDDYFRDVDRRGRKAASAAGAAVGGDDDDDDDGEGDEELDETELPNGREIGVAAVPNAHIMAQAAALHGACGVGGCHLGGGQPFASAEPPALRISMPSASADGGYAPDPLSGTTSASGDQPASAGGGGGGCGAHKQSRNKKKLSIAVPHAGAAGWCGSGGGGSEGDGASAGPTPLSALAGAGACGAQCNSTCEAAEAMAALMQAPAPCAARGGAAAAGSAAPSSLTPLGPLLTSLPSPLLFCEPQGAGNGAPLHYAGVRSAGAPGAHGGAFGSAGGGGCGVGCGGAGGGVALFPTNDLPVTPLAQFLMQGGDPSNMTSNAAVAAAAYWRPPPVSGLRGPGHKGPPAGAHGAHSALPAFGAGAECSAYGQHLAHGHEPTAQQLEQVAAAVHAVSRSDRFARAHGGAAVESGEHLDGGGAADGPALSIGSPFDAACSALGAHVGGAINGRGGGNSARATAEAARAYGLGQPAPRCEPTSGAAHERPERSAPAFACPPHAGTAGATAPPAPAMAEQQAHAQSARGGEPCIVPHAHERKDVLRWGTFGAADASGSCDGNGNGEAHGGVGAQPERLSCSVEGDVASKRMRSA</sequence>
<dbReference type="EMBL" id="JAGTXO010000023">
    <property type="protein sequence ID" value="KAG8461991.1"/>
    <property type="molecule type" value="Genomic_DNA"/>
</dbReference>
<dbReference type="GO" id="GO:0000977">
    <property type="term" value="F:RNA polymerase II transcription regulatory region sequence-specific DNA binding"/>
    <property type="evidence" value="ECO:0007669"/>
    <property type="project" value="InterPro"/>
</dbReference>
<keyword evidence="4" id="KW-0804">Transcription</keyword>
<evidence type="ECO:0000256" key="3">
    <source>
        <dbReference type="ARBA" id="ARBA00023125"/>
    </source>
</evidence>
<evidence type="ECO:0000256" key="5">
    <source>
        <dbReference type="ARBA" id="ARBA00023242"/>
    </source>
</evidence>
<dbReference type="PROSITE" id="PS00350">
    <property type="entry name" value="MADS_BOX_1"/>
    <property type="match status" value="1"/>
</dbReference>
<accession>A0A8J6C8K3</accession>
<dbReference type="InterPro" id="IPR002100">
    <property type="entry name" value="TF_MADSbox"/>
</dbReference>
<dbReference type="InterPro" id="IPR033896">
    <property type="entry name" value="MEF2-like_N"/>
</dbReference>
<comment type="caution">
    <text evidence="8">The sequence shown here is derived from an EMBL/GenBank/DDBJ whole genome shotgun (WGS) entry which is preliminary data.</text>
</comment>
<feature type="compositionally biased region" description="Acidic residues" evidence="6">
    <location>
        <begin position="105"/>
        <end position="123"/>
    </location>
</feature>
<proteinExistence type="predicted"/>
<dbReference type="SMART" id="SM00432">
    <property type="entry name" value="MADS"/>
    <property type="match status" value="1"/>
</dbReference>
<evidence type="ECO:0000256" key="6">
    <source>
        <dbReference type="SAM" id="MobiDB-lite"/>
    </source>
</evidence>
<dbReference type="Gene3D" id="3.40.1810.10">
    <property type="entry name" value="Transcription factor, MADS-box"/>
    <property type="match status" value="1"/>
</dbReference>
<feature type="region of interest" description="Disordered" evidence="6">
    <location>
        <begin position="174"/>
        <end position="218"/>
    </location>
</feature>
<dbReference type="GO" id="GO:0046983">
    <property type="term" value="F:protein dimerization activity"/>
    <property type="evidence" value="ECO:0007669"/>
    <property type="project" value="InterPro"/>
</dbReference>
<dbReference type="PROSITE" id="PS50066">
    <property type="entry name" value="MADS_BOX_2"/>
    <property type="match status" value="1"/>
</dbReference>
<feature type="region of interest" description="Disordered" evidence="6">
    <location>
        <begin position="96"/>
        <end position="128"/>
    </location>
</feature>